<keyword evidence="3" id="KW-0804">Transcription</keyword>
<evidence type="ECO:0000259" key="5">
    <source>
        <dbReference type="PROSITE" id="PS51063"/>
    </source>
</evidence>
<dbReference type="GO" id="GO:0003700">
    <property type="term" value="F:DNA-binding transcription factor activity"/>
    <property type="evidence" value="ECO:0007669"/>
    <property type="project" value="TreeGrafter"/>
</dbReference>
<keyword evidence="2" id="KW-0238">DNA-binding</keyword>
<accession>A0A285V1M1</accession>
<evidence type="ECO:0000256" key="3">
    <source>
        <dbReference type="ARBA" id="ARBA00023163"/>
    </source>
</evidence>
<dbReference type="EMBL" id="OBQD01000037">
    <property type="protein sequence ID" value="SOC48065.1"/>
    <property type="molecule type" value="Genomic_DNA"/>
</dbReference>
<dbReference type="PROSITE" id="PS51063">
    <property type="entry name" value="HTH_CRP_2"/>
    <property type="match status" value="1"/>
</dbReference>
<keyword evidence="1" id="KW-0805">Transcription regulation</keyword>
<dbReference type="InterPro" id="IPR014710">
    <property type="entry name" value="RmlC-like_jellyroll"/>
</dbReference>
<evidence type="ECO:0000313" key="7">
    <source>
        <dbReference type="Proteomes" id="UP000219167"/>
    </source>
</evidence>
<evidence type="ECO:0000259" key="4">
    <source>
        <dbReference type="PROSITE" id="PS50042"/>
    </source>
</evidence>
<feature type="domain" description="HTH crp-type" evidence="5">
    <location>
        <begin position="143"/>
        <end position="213"/>
    </location>
</feature>
<dbReference type="Pfam" id="PF13545">
    <property type="entry name" value="HTH_Crp_2"/>
    <property type="match status" value="1"/>
</dbReference>
<dbReference type="PRINTS" id="PR00034">
    <property type="entry name" value="HTHCRP"/>
</dbReference>
<dbReference type="CDD" id="cd00038">
    <property type="entry name" value="CAP_ED"/>
    <property type="match status" value="1"/>
</dbReference>
<dbReference type="InterPro" id="IPR036388">
    <property type="entry name" value="WH-like_DNA-bd_sf"/>
</dbReference>
<dbReference type="PANTHER" id="PTHR24567">
    <property type="entry name" value="CRP FAMILY TRANSCRIPTIONAL REGULATORY PROTEIN"/>
    <property type="match status" value="1"/>
</dbReference>
<feature type="domain" description="Cyclic nucleotide-binding" evidence="4">
    <location>
        <begin position="34"/>
        <end position="81"/>
    </location>
</feature>
<dbReference type="InterPro" id="IPR000595">
    <property type="entry name" value="cNMP-bd_dom"/>
</dbReference>
<dbReference type="CDD" id="cd00092">
    <property type="entry name" value="HTH_CRP"/>
    <property type="match status" value="1"/>
</dbReference>
<dbReference type="InterPro" id="IPR050397">
    <property type="entry name" value="Env_Response_Regulators"/>
</dbReference>
<evidence type="ECO:0000313" key="6">
    <source>
        <dbReference type="EMBL" id="SOC48065.1"/>
    </source>
</evidence>
<dbReference type="Gene3D" id="2.60.120.10">
    <property type="entry name" value="Jelly Rolls"/>
    <property type="match status" value="1"/>
</dbReference>
<dbReference type="SUPFAM" id="SSF51206">
    <property type="entry name" value="cAMP-binding domain-like"/>
    <property type="match status" value="1"/>
</dbReference>
<dbReference type="SUPFAM" id="SSF46785">
    <property type="entry name" value="Winged helix' DNA-binding domain"/>
    <property type="match status" value="1"/>
</dbReference>
<dbReference type="SMART" id="SM00419">
    <property type="entry name" value="HTH_CRP"/>
    <property type="match status" value="1"/>
</dbReference>
<dbReference type="PROSITE" id="PS50042">
    <property type="entry name" value="CNMP_BINDING_3"/>
    <property type="match status" value="1"/>
</dbReference>
<dbReference type="Gene3D" id="1.10.10.10">
    <property type="entry name" value="Winged helix-like DNA-binding domain superfamily/Winged helix DNA-binding domain"/>
    <property type="match status" value="1"/>
</dbReference>
<name>A0A285V1M1_9HYPH</name>
<protein>
    <submittedName>
        <fullName evidence="6">CRP/FNR family transcriptional regulator</fullName>
    </submittedName>
</protein>
<sequence>MSAIGSLRVVSEARPCDEDGLRALFLRQPGETAEPGAALFFEGDPACHVFHLISGNVRVCRFLPDGHRFIIGFLCAGDLVGLSFRSRYMFGAEAIDRVAFRRMNKRLFEEELQLAPEHRSQMLSHLRDEITASQDHMLLLSQKNAEERVCTFLLDRLDRTGTPGIVSLPMIRSDIADYLGMTIETVSRTLTKLVLKGIILPAEKHHFRVVSRSALARHANEANENDDHKGEAQRLLR</sequence>
<dbReference type="InterPro" id="IPR018490">
    <property type="entry name" value="cNMP-bd_dom_sf"/>
</dbReference>
<dbReference type="GO" id="GO:0005829">
    <property type="term" value="C:cytosol"/>
    <property type="evidence" value="ECO:0007669"/>
    <property type="project" value="TreeGrafter"/>
</dbReference>
<dbReference type="SMART" id="SM00100">
    <property type="entry name" value="cNMP"/>
    <property type="match status" value="1"/>
</dbReference>
<dbReference type="AlphaFoldDB" id="A0A285V1M1"/>
<dbReference type="OrthoDB" id="667966at2"/>
<dbReference type="Pfam" id="PF00027">
    <property type="entry name" value="cNMP_binding"/>
    <property type="match status" value="1"/>
</dbReference>
<evidence type="ECO:0000256" key="1">
    <source>
        <dbReference type="ARBA" id="ARBA00023015"/>
    </source>
</evidence>
<dbReference type="InterPro" id="IPR012318">
    <property type="entry name" value="HTH_CRP"/>
</dbReference>
<organism evidence="6 7">
    <name type="scientific">Rhizobium subbaraonis</name>
    <dbReference type="NCBI Taxonomy" id="908946"/>
    <lineage>
        <taxon>Bacteria</taxon>
        <taxon>Pseudomonadati</taxon>
        <taxon>Pseudomonadota</taxon>
        <taxon>Alphaproteobacteria</taxon>
        <taxon>Hyphomicrobiales</taxon>
        <taxon>Rhizobiaceae</taxon>
        <taxon>Rhizobium/Agrobacterium group</taxon>
        <taxon>Rhizobium</taxon>
    </lineage>
</organism>
<dbReference type="PANTHER" id="PTHR24567:SF75">
    <property type="entry name" value="FUMARATE AND NITRATE REDUCTION REGULATORY PROTEIN"/>
    <property type="match status" value="1"/>
</dbReference>
<dbReference type="Proteomes" id="UP000219167">
    <property type="component" value="Unassembled WGS sequence"/>
</dbReference>
<reference evidence="6 7" key="1">
    <citation type="submission" date="2017-08" db="EMBL/GenBank/DDBJ databases">
        <authorList>
            <person name="de Groot N.N."/>
        </authorList>
    </citation>
    <scope>NUCLEOTIDE SEQUENCE [LARGE SCALE GENOMIC DNA]</scope>
    <source>
        <strain evidence="6 7">JC85</strain>
    </source>
</reference>
<dbReference type="GO" id="GO:0003677">
    <property type="term" value="F:DNA binding"/>
    <property type="evidence" value="ECO:0007669"/>
    <property type="project" value="UniProtKB-KW"/>
</dbReference>
<dbReference type="InterPro" id="IPR036390">
    <property type="entry name" value="WH_DNA-bd_sf"/>
</dbReference>
<gene>
    <name evidence="6" type="ORF">SAMN05892877_1376</name>
</gene>
<evidence type="ECO:0000256" key="2">
    <source>
        <dbReference type="ARBA" id="ARBA00023125"/>
    </source>
</evidence>
<keyword evidence="7" id="KW-1185">Reference proteome</keyword>
<proteinExistence type="predicted"/>